<organism evidence="8 9">
    <name type="scientific">Cyclotella atomus</name>
    <dbReference type="NCBI Taxonomy" id="382360"/>
    <lineage>
        <taxon>Eukaryota</taxon>
        <taxon>Sar</taxon>
        <taxon>Stramenopiles</taxon>
        <taxon>Ochrophyta</taxon>
        <taxon>Bacillariophyta</taxon>
        <taxon>Coscinodiscophyceae</taxon>
        <taxon>Thalassiosirophycidae</taxon>
        <taxon>Stephanodiscales</taxon>
        <taxon>Stephanodiscaceae</taxon>
        <taxon>Cyclotella</taxon>
    </lineage>
</organism>
<keyword evidence="5 6" id="KW-0460">Magnesium</keyword>
<feature type="binding site" evidence="6">
    <location>
        <position position="142"/>
    </location>
    <ligand>
        <name>Mg(2+)</name>
        <dbReference type="ChEBI" id="CHEBI:18420"/>
        <label>1</label>
        <note>catalytic</note>
    </ligand>
</feature>
<evidence type="ECO:0000313" key="9">
    <source>
        <dbReference type="Proteomes" id="UP001530400"/>
    </source>
</evidence>
<keyword evidence="3 6" id="KW-0479">Metal-binding</keyword>
<name>A0ABD3QU67_9STRA</name>
<dbReference type="InterPro" id="IPR051090">
    <property type="entry name" value="Inositol_monoP_superfamily"/>
</dbReference>
<keyword evidence="4" id="KW-0378">Hydrolase</keyword>
<dbReference type="EMBL" id="JALLPJ020000057">
    <property type="protein sequence ID" value="KAL3804003.1"/>
    <property type="molecule type" value="Genomic_DNA"/>
</dbReference>
<comment type="similarity">
    <text evidence="2">Belongs to the inositol monophosphatase superfamily.</text>
</comment>
<sequence length="479" mass="51788">MHWTLSRLVLSTALVSKPRVGAFRVVPLPFLQEQCSSCHASRRELTTVSALRGGADANPSSLPQTAIPASFTKERQDDVNTAVLAVLASCRVTRRLQPNTGSSIATIAKQDASPVTIGDFASQATALKIIHSQFPSDMFIAEEGSDVLRSDDQLLTKVWDAVKLASSDIESICSWSDKEEVLRCIDYGQGIDPSADDPIKSKRIWVLDPIDGTKGFLRGRLEGGQYCIALALLEDGEPVVSVLGCPNLPGFLDPANRNVAFGTWPKEEIDESETRKGLFSSKRGCLFVAVRGCGCYELSIHDLEKALLGSNGRNDIAMCWKRLHVTSKLNSTKTPSQATFCLGVERGFSDPNGTVLKVAELLHGEDALITQDGISDIKNSFRMDGQGKYGVLARGEAEYFLRLPKAGYVDWVWDVAAGYLCLTEAGGKMTDVNGNRIDFSGIGAERKAKLPDGVQGLLGSCGGHFHDALVDAYKSIESL</sequence>
<gene>
    <name evidence="8" type="ORF">ACHAWO_001507</name>
</gene>
<proteinExistence type="inferred from homology"/>
<dbReference type="GO" id="GO:0046872">
    <property type="term" value="F:metal ion binding"/>
    <property type="evidence" value="ECO:0007669"/>
    <property type="project" value="UniProtKB-KW"/>
</dbReference>
<evidence type="ECO:0000256" key="4">
    <source>
        <dbReference type="ARBA" id="ARBA00022801"/>
    </source>
</evidence>
<feature type="binding site" evidence="6">
    <location>
        <position position="210"/>
    </location>
    <ligand>
        <name>Mg(2+)</name>
        <dbReference type="ChEBI" id="CHEBI:18420"/>
        <label>1</label>
        <note>catalytic</note>
    </ligand>
</feature>
<dbReference type="PANTHER" id="PTHR43200:SF6">
    <property type="entry name" value="3'(2'),5'-BISPHOSPHATE NUCLEOTIDASE"/>
    <property type="match status" value="1"/>
</dbReference>
<evidence type="ECO:0000256" key="6">
    <source>
        <dbReference type="PIRSR" id="PIRSR600760-2"/>
    </source>
</evidence>
<feature type="binding site" evidence="6">
    <location>
        <position position="208"/>
    </location>
    <ligand>
        <name>Mg(2+)</name>
        <dbReference type="ChEBI" id="CHEBI:18420"/>
        <label>1</label>
        <note>catalytic</note>
    </ligand>
</feature>
<dbReference type="Gene3D" id="3.30.540.10">
    <property type="entry name" value="Fructose-1,6-Bisphosphatase, subunit A, domain 1"/>
    <property type="match status" value="1"/>
</dbReference>
<comment type="cofactor">
    <cofactor evidence="1 6">
        <name>Mg(2+)</name>
        <dbReference type="ChEBI" id="CHEBI:18420"/>
    </cofactor>
</comment>
<dbReference type="InterPro" id="IPR020583">
    <property type="entry name" value="Inositol_monoP_metal-BS"/>
</dbReference>
<evidence type="ECO:0000256" key="7">
    <source>
        <dbReference type="SAM" id="SignalP"/>
    </source>
</evidence>
<accession>A0ABD3QU67</accession>
<dbReference type="InterPro" id="IPR000760">
    <property type="entry name" value="Inositol_monophosphatase-like"/>
</dbReference>
<keyword evidence="7" id="KW-0732">Signal</keyword>
<feature type="binding site" evidence="6">
    <location>
        <position position="414"/>
    </location>
    <ligand>
        <name>Mg(2+)</name>
        <dbReference type="ChEBI" id="CHEBI:18420"/>
        <label>1</label>
        <note>catalytic</note>
    </ligand>
</feature>
<evidence type="ECO:0008006" key="10">
    <source>
        <dbReference type="Google" id="ProtNLM"/>
    </source>
</evidence>
<dbReference type="Gene3D" id="3.40.190.80">
    <property type="match status" value="1"/>
</dbReference>
<evidence type="ECO:0000256" key="2">
    <source>
        <dbReference type="ARBA" id="ARBA00009759"/>
    </source>
</evidence>
<dbReference type="SUPFAM" id="SSF56655">
    <property type="entry name" value="Carbohydrate phosphatase"/>
    <property type="match status" value="1"/>
</dbReference>
<evidence type="ECO:0000256" key="3">
    <source>
        <dbReference type="ARBA" id="ARBA00022723"/>
    </source>
</evidence>
<reference evidence="8 9" key="1">
    <citation type="submission" date="2024-10" db="EMBL/GenBank/DDBJ databases">
        <title>Updated reference genomes for cyclostephanoid diatoms.</title>
        <authorList>
            <person name="Roberts W.R."/>
            <person name="Alverson A.J."/>
        </authorList>
    </citation>
    <scope>NUCLEOTIDE SEQUENCE [LARGE SCALE GENOMIC DNA]</scope>
    <source>
        <strain evidence="8 9">AJA010-31</strain>
    </source>
</reference>
<feature type="binding site" evidence="6">
    <location>
        <position position="211"/>
    </location>
    <ligand>
        <name>Mg(2+)</name>
        <dbReference type="ChEBI" id="CHEBI:18420"/>
        <label>1</label>
        <note>catalytic</note>
    </ligand>
</feature>
<dbReference type="PROSITE" id="PS00629">
    <property type="entry name" value="IMP_1"/>
    <property type="match status" value="1"/>
</dbReference>
<feature type="signal peptide" evidence="7">
    <location>
        <begin position="1"/>
        <end position="22"/>
    </location>
</feature>
<feature type="chain" id="PRO_5044752180" description="3'(2'),5'-bisphosphate nucleotidase" evidence="7">
    <location>
        <begin position="23"/>
        <end position="479"/>
    </location>
</feature>
<comment type="caution">
    <text evidence="8">The sequence shown here is derived from an EMBL/GenBank/DDBJ whole genome shotgun (WGS) entry which is preliminary data.</text>
</comment>
<dbReference type="Proteomes" id="UP001530400">
    <property type="component" value="Unassembled WGS sequence"/>
</dbReference>
<protein>
    <recommendedName>
        <fullName evidence="10">3'(2'),5'-bisphosphate nucleotidase</fullName>
    </recommendedName>
</protein>
<dbReference type="Pfam" id="PF00459">
    <property type="entry name" value="Inositol_P"/>
    <property type="match status" value="1"/>
</dbReference>
<dbReference type="GO" id="GO:0016791">
    <property type="term" value="F:phosphatase activity"/>
    <property type="evidence" value="ECO:0007669"/>
    <property type="project" value="UniProtKB-ARBA"/>
</dbReference>
<dbReference type="AlphaFoldDB" id="A0ABD3QU67"/>
<dbReference type="PANTHER" id="PTHR43200">
    <property type="entry name" value="PHOSPHATASE"/>
    <property type="match status" value="1"/>
</dbReference>
<evidence type="ECO:0000256" key="5">
    <source>
        <dbReference type="ARBA" id="ARBA00022842"/>
    </source>
</evidence>
<keyword evidence="9" id="KW-1185">Reference proteome</keyword>
<evidence type="ECO:0000313" key="8">
    <source>
        <dbReference type="EMBL" id="KAL3804003.1"/>
    </source>
</evidence>
<evidence type="ECO:0000256" key="1">
    <source>
        <dbReference type="ARBA" id="ARBA00001946"/>
    </source>
</evidence>